<gene>
    <name evidence="2" type="ORF">ACFOZ0_30380</name>
</gene>
<keyword evidence="3" id="KW-1185">Reference proteome</keyword>
<organism evidence="2 3">
    <name type="scientific">Streptomyces yaanensis</name>
    <dbReference type="NCBI Taxonomy" id="1142239"/>
    <lineage>
        <taxon>Bacteria</taxon>
        <taxon>Bacillati</taxon>
        <taxon>Actinomycetota</taxon>
        <taxon>Actinomycetes</taxon>
        <taxon>Kitasatosporales</taxon>
        <taxon>Streptomycetaceae</taxon>
        <taxon>Streptomyces</taxon>
    </lineage>
</organism>
<proteinExistence type="predicted"/>
<dbReference type="RefSeq" id="WP_310773278.1">
    <property type="nucleotide sequence ID" value="NZ_JBHRWR010000035.1"/>
</dbReference>
<comment type="caution">
    <text evidence="2">The sequence shown here is derived from an EMBL/GenBank/DDBJ whole genome shotgun (WGS) entry which is preliminary data.</text>
</comment>
<keyword evidence="1" id="KW-1133">Transmembrane helix</keyword>
<name>A0ABV7SKI3_9ACTN</name>
<evidence type="ECO:0000313" key="3">
    <source>
        <dbReference type="Proteomes" id="UP001595701"/>
    </source>
</evidence>
<evidence type="ECO:0000313" key="2">
    <source>
        <dbReference type="EMBL" id="MFC3577499.1"/>
    </source>
</evidence>
<evidence type="ECO:0000256" key="1">
    <source>
        <dbReference type="SAM" id="Phobius"/>
    </source>
</evidence>
<reference evidence="3" key="1">
    <citation type="journal article" date="2019" name="Int. J. Syst. Evol. Microbiol.">
        <title>The Global Catalogue of Microorganisms (GCM) 10K type strain sequencing project: providing services to taxonomists for standard genome sequencing and annotation.</title>
        <authorList>
            <consortium name="The Broad Institute Genomics Platform"/>
            <consortium name="The Broad Institute Genome Sequencing Center for Infectious Disease"/>
            <person name="Wu L."/>
            <person name="Ma J."/>
        </authorList>
    </citation>
    <scope>NUCLEOTIDE SEQUENCE [LARGE SCALE GENOMIC DNA]</scope>
    <source>
        <strain evidence="3">CGMCC 4.7035</strain>
    </source>
</reference>
<feature type="transmembrane region" description="Helical" evidence="1">
    <location>
        <begin position="12"/>
        <end position="30"/>
    </location>
</feature>
<keyword evidence="1" id="KW-0812">Transmembrane</keyword>
<feature type="transmembrane region" description="Helical" evidence="1">
    <location>
        <begin position="51"/>
        <end position="72"/>
    </location>
</feature>
<protein>
    <submittedName>
        <fullName evidence="2">Uncharacterized protein</fullName>
    </submittedName>
</protein>
<sequence length="81" mass="8602">MIGHAAFGDVPVPLYQATGVITYQILFVVLERHSTVAQGTAFCLDEGYRNAHFVLAALVGVGMMLALALPSIERPDEALSG</sequence>
<dbReference type="Proteomes" id="UP001595701">
    <property type="component" value="Unassembled WGS sequence"/>
</dbReference>
<dbReference type="EMBL" id="JBHRWR010000035">
    <property type="protein sequence ID" value="MFC3577499.1"/>
    <property type="molecule type" value="Genomic_DNA"/>
</dbReference>
<accession>A0ABV7SKI3</accession>
<keyword evidence="1" id="KW-0472">Membrane</keyword>